<accession>A0A7I8DEG1</accession>
<feature type="region of interest" description="Disordered" evidence="1">
    <location>
        <begin position="120"/>
        <end position="144"/>
    </location>
</feature>
<reference evidence="2 3" key="1">
    <citation type="submission" date="2020-08" db="EMBL/GenBank/DDBJ databases">
        <title>Complete Genome Sequence of Effusibacillus dendaii Strain skT53, Isolated from Farmland soil.</title>
        <authorList>
            <person name="Konishi T."/>
            <person name="Kawasaki H."/>
        </authorList>
    </citation>
    <scope>NUCLEOTIDE SEQUENCE [LARGE SCALE GENOMIC DNA]</scope>
    <source>
        <strain evidence="3">skT53</strain>
    </source>
</reference>
<keyword evidence="3" id="KW-1185">Reference proteome</keyword>
<dbReference type="RefSeq" id="WP_200756432.1">
    <property type="nucleotide sequence ID" value="NZ_AP023366.1"/>
</dbReference>
<dbReference type="AlphaFoldDB" id="A0A7I8DEG1"/>
<name>A0A7I8DEG1_9BACL</name>
<gene>
    <name evidence="2" type="ORF">skT53_19150</name>
</gene>
<dbReference type="Proteomes" id="UP000593802">
    <property type="component" value="Chromosome"/>
</dbReference>
<dbReference type="KEGG" id="eff:skT53_19150"/>
<protein>
    <submittedName>
        <fullName evidence="2">Uncharacterized protein</fullName>
    </submittedName>
</protein>
<sequence length="144" mass="17386">MYYWLQWPYRTTPFYTEYPNFYSPYVQEVDNLKQRMDQLVKEWDEFRGQITEWRSQTRSEETRHQEVEREFIQELKDQINFLRSDQLAAYEQLLSRFLSNEMNNRNRGIQRDITPVAGMASGHSNELYGETGLTRESSSLQLIP</sequence>
<organism evidence="2 3">
    <name type="scientific">Effusibacillus dendaii</name>
    <dbReference type="NCBI Taxonomy" id="2743772"/>
    <lineage>
        <taxon>Bacteria</taxon>
        <taxon>Bacillati</taxon>
        <taxon>Bacillota</taxon>
        <taxon>Bacilli</taxon>
        <taxon>Bacillales</taxon>
        <taxon>Alicyclobacillaceae</taxon>
        <taxon>Effusibacillus</taxon>
    </lineage>
</organism>
<evidence type="ECO:0000313" key="2">
    <source>
        <dbReference type="EMBL" id="BCJ86930.1"/>
    </source>
</evidence>
<feature type="compositionally biased region" description="Polar residues" evidence="1">
    <location>
        <begin position="134"/>
        <end position="144"/>
    </location>
</feature>
<proteinExistence type="predicted"/>
<evidence type="ECO:0000256" key="1">
    <source>
        <dbReference type="SAM" id="MobiDB-lite"/>
    </source>
</evidence>
<evidence type="ECO:0000313" key="3">
    <source>
        <dbReference type="Proteomes" id="UP000593802"/>
    </source>
</evidence>
<dbReference type="EMBL" id="AP023366">
    <property type="protein sequence ID" value="BCJ86930.1"/>
    <property type="molecule type" value="Genomic_DNA"/>
</dbReference>